<gene>
    <name evidence="2" type="ORF">V7S43_002859</name>
</gene>
<protein>
    <submittedName>
        <fullName evidence="2">Uncharacterized protein</fullName>
    </submittedName>
</protein>
<keyword evidence="3" id="KW-1185">Reference proteome</keyword>
<feature type="region of interest" description="Disordered" evidence="1">
    <location>
        <begin position="202"/>
        <end position="232"/>
    </location>
</feature>
<dbReference type="AlphaFoldDB" id="A0ABD3FZ53"/>
<comment type="caution">
    <text evidence="2">The sequence shown here is derived from an EMBL/GenBank/DDBJ whole genome shotgun (WGS) entry which is preliminary data.</text>
</comment>
<evidence type="ECO:0000313" key="2">
    <source>
        <dbReference type="EMBL" id="KAL3672197.1"/>
    </source>
</evidence>
<accession>A0ABD3FZ53</accession>
<evidence type="ECO:0000313" key="3">
    <source>
        <dbReference type="Proteomes" id="UP001632037"/>
    </source>
</evidence>
<proteinExistence type="predicted"/>
<name>A0ABD3FZ53_9STRA</name>
<sequence>MRPVANSKQAGSSKVAPRLRAVQRVPALSCLVAACGSDRISSSAVSFLNWQRHSRLNVQLSVFSFLPVAVGALRNGSDSAQICPKSLQNSTSSHSSASSRIMFKFYSADGPTVEQEEADIERYRARHRRFCRNQQPETTPSAQVEDLDVDEGRTRKISAKWRLQQQQQQQIPVNNQFGDGSEMPINFNAFDFSASPEAFYETEKPLESKAAAPSCQDNQLEQQEGEHDTAGKNGRLWERRFSGFGLPGVPGPTKQLPTLGQDALWGGPMHYTTQDAQRRALYYQPQYFA</sequence>
<dbReference type="EMBL" id="JBIMZQ010000004">
    <property type="protein sequence ID" value="KAL3672197.1"/>
    <property type="molecule type" value="Genomic_DNA"/>
</dbReference>
<dbReference type="PROSITE" id="PS51257">
    <property type="entry name" value="PROKAR_LIPOPROTEIN"/>
    <property type="match status" value="1"/>
</dbReference>
<organism evidence="2 3">
    <name type="scientific">Phytophthora oleae</name>
    <dbReference type="NCBI Taxonomy" id="2107226"/>
    <lineage>
        <taxon>Eukaryota</taxon>
        <taxon>Sar</taxon>
        <taxon>Stramenopiles</taxon>
        <taxon>Oomycota</taxon>
        <taxon>Peronosporomycetes</taxon>
        <taxon>Peronosporales</taxon>
        <taxon>Peronosporaceae</taxon>
        <taxon>Phytophthora</taxon>
    </lineage>
</organism>
<reference evidence="2 3" key="1">
    <citation type="submission" date="2024-09" db="EMBL/GenBank/DDBJ databases">
        <title>Genome sequencing and assembly of Phytophthora oleae, isolate VK10A, causative agent of rot of olive drupes.</title>
        <authorList>
            <person name="Conti Taguali S."/>
            <person name="Riolo M."/>
            <person name="La Spada F."/>
            <person name="Cacciola S.O."/>
            <person name="Dionisio G."/>
        </authorList>
    </citation>
    <scope>NUCLEOTIDE SEQUENCE [LARGE SCALE GENOMIC DNA]</scope>
    <source>
        <strain evidence="2 3">VK10A</strain>
    </source>
</reference>
<dbReference type="Proteomes" id="UP001632037">
    <property type="component" value="Unassembled WGS sequence"/>
</dbReference>
<evidence type="ECO:0000256" key="1">
    <source>
        <dbReference type="SAM" id="MobiDB-lite"/>
    </source>
</evidence>